<feature type="non-terminal residue" evidence="2">
    <location>
        <position position="1"/>
    </location>
</feature>
<protein>
    <submittedName>
        <fullName evidence="2">IS21 family transposase</fullName>
    </submittedName>
</protein>
<feature type="non-terminal residue" evidence="2">
    <location>
        <position position="246"/>
    </location>
</feature>
<feature type="domain" description="Integrase catalytic" evidence="1">
    <location>
        <begin position="80"/>
        <end position="246"/>
    </location>
</feature>
<evidence type="ECO:0000259" key="1">
    <source>
        <dbReference type="PROSITE" id="PS50994"/>
    </source>
</evidence>
<dbReference type="Proteomes" id="UP001407405">
    <property type="component" value="Unassembled WGS sequence"/>
</dbReference>
<proteinExistence type="predicted"/>
<comment type="caution">
    <text evidence="2">The sequence shown here is derived from an EMBL/GenBank/DDBJ whole genome shotgun (WGS) entry which is preliminary data.</text>
</comment>
<organism evidence="2 3">
    <name type="scientific">Anoxynatronum sibiricum</name>
    <dbReference type="NCBI Taxonomy" id="210623"/>
    <lineage>
        <taxon>Bacteria</taxon>
        <taxon>Bacillati</taxon>
        <taxon>Bacillota</taxon>
        <taxon>Clostridia</taxon>
        <taxon>Eubacteriales</taxon>
        <taxon>Clostridiaceae</taxon>
        <taxon>Anoxynatronum</taxon>
    </lineage>
</organism>
<accession>A0ABU9VYR2</accession>
<dbReference type="PROSITE" id="PS50994">
    <property type="entry name" value="INTEGRASE"/>
    <property type="match status" value="1"/>
</dbReference>
<dbReference type="PANTHER" id="PTHR35004">
    <property type="entry name" value="TRANSPOSASE RV3428C-RELATED"/>
    <property type="match status" value="1"/>
</dbReference>
<dbReference type="EMBL" id="JBCITM010000056">
    <property type="protein sequence ID" value="MEN1762303.1"/>
    <property type="molecule type" value="Genomic_DNA"/>
</dbReference>
<dbReference type="PANTHER" id="PTHR35004:SF6">
    <property type="entry name" value="TRANSPOSASE"/>
    <property type="match status" value="1"/>
</dbReference>
<dbReference type="InterPro" id="IPR001584">
    <property type="entry name" value="Integrase_cat-core"/>
</dbReference>
<evidence type="ECO:0000313" key="3">
    <source>
        <dbReference type="Proteomes" id="UP001407405"/>
    </source>
</evidence>
<keyword evidence="3" id="KW-1185">Reference proteome</keyword>
<dbReference type="RefSeq" id="WP_343187553.1">
    <property type="nucleotide sequence ID" value="NZ_JBCITM010000056.1"/>
</dbReference>
<evidence type="ECO:0000313" key="2">
    <source>
        <dbReference type="EMBL" id="MEN1762303.1"/>
    </source>
</evidence>
<sequence length="246" mass="28147">VPWERKPYERISSVVTEEIRAFIQECLDQDEAEGLKKQSHTARRIYHRLKHEKAFTGGESTIRNIVNEMRPKHKEAFMPLEFDPGEAAQVDWGEATAYIKGIKTKVQLFCYRPCYSADIFVKAFYRQNQESFLEGHVDAFTHFNGVPGKIIFDNARVAVKEGFGLYAKPQAAYQALSAHYAFAMHFTNINSGNEKSLVENLVGWSRRNILVPVPRVETIEKLNNTLLAGCLEYRHHQIQGRSQTVG</sequence>
<name>A0ABU9VYR2_9CLOT</name>
<gene>
    <name evidence="2" type="primary">istA</name>
    <name evidence="2" type="ORF">AAIG11_17730</name>
</gene>
<reference evidence="2 3" key="1">
    <citation type="submission" date="2024-04" db="EMBL/GenBank/DDBJ databases">
        <title>Genome sequencing and metabolic network reconstruction of aminoacids and betaine degradation by Anoxynatronum sibiricum.</title>
        <authorList>
            <person name="Detkova E.N."/>
            <person name="Boltjanskaja Y.V."/>
            <person name="Mardanov A.V."/>
            <person name="Kevbrin V."/>
        </authorList>
    </citation>
    <scope>NUCLEOTIDE SEQUENCE [LARGE SCALE GENOMIC DNA]</scope>
    <source>
        <strain evidence="2 3">Z-7981</strain>
    </source>
</reference>
<dbReference type="NCBIfam" id="NF033546">
    <property type="entry name" value="transpos_IS21"/>
    <property type="match status" value="1"/>
</dbReference>